<evidence type="ECO:0000256" key="4">
    <source>
        <dbReference type="ARBA" id="ARBA00022825"/>
    </source>
</evidence>
<dbReference type="SUPFAM" id="SSF50494">
    <property type="entry name" value="Trypsin-like serine proteases"/>
    <property type="match status" value="1"/>
</dbReference>
<keyword evidence="6" id="KW-1133">Transmembrane helix</keyword>
<evidence type="ECO:0000313" key="8">
    <source>
        <dbReference type="EMBL" id="MCZ0702711.1"/>
    </source>
</evidence>
<organism evidence="8 9">
    <name type="scientific">Natronobacillus azotifigens</name>
    <dbReference type="NCBI Taxonomy" id="472978"/>
    <lineage>
        <taxon>Bacteria</taxon>
        <taxon>Bacillati</taxon>
        <taxon>Bacillota</taxon>
        <taxon>Bacilli</taxon>
        <taxon>Bacillales</taxon>
        <taxon>Bacillaceae</taxon>
        <taxon>Natronobacillus</taxon>
    </lineage>
</organism>
<gene>
    <name evidence="8" type="ORF">OWO01_05770</name>
</gene>
<evidence type="ECO:0000256" key="1">
    <source>
        <dbReference type="ARBA" id="ARBA00010541"/>
    </source>
</evidence>
<protein>
    <submittedName>
        <fullName evidence="8">S1C family serine protease</fullName>
    </submittedName>
</protein>
<proteinExistence type="inferred from homology"/>
<evidence type="ECO:0000313" key="9">
    <source>
        <dbReference type="Proteomes" id="UP001084197"/>
    </source>
</evidence>
<dbReference type="InterPro" id="IPR009003">
    <property type="entry name" value="Peptidase_S1_PA"/>
</dbReference>
<dbReference type="InterPro" id="IPR043504">
    <property type="entry name" value="Peptidase_S1_PA_chymotrypsin"/>
</dbReference>
<name>A0A9J6RAZ3_9BACI</name>
<dbReference type="InterPro" id="IPR051201">
    <property type="entry name" value="Chloro_Bact_Ser_Proteases"/>
</dbReference>
<evidence type="ECO:0000256" key="2">
    <source>
        <dbReference type="ARBA" id="ARBA00022670"/>
    </source>
</evidence>
<dbReference type="EMBL" id="JAPRAT010000008">
    <property type="protein sequence ID" value="MCZ0702711.1"/>
    <property type="molecule type" value="Genomic_DNA"/>
</dbReference>
<keyword evidence="6" id="KW-0812">Transmembrane</keyword>
<feature type="domain" description="PDZ" evidence="7">
    <location>
        <begin position="340"/>
        <end position="398"/>
    </location>
</feature>
<feature type="transmembrane region" description="Helical" evidence="6">
    <location>
        <begin position="57"/>
        <end position="79"/>
    </location>
</feature>
<keyword evidence="9" id="KW-1185">Reference proteome</keyword>
<dbReference type="SMART" id="SM00228">
    <property type="entry name" value="PDZ"/>
    <property type="match status" value="1"/>
</dbReference>
<dbReference type="Gene3D" id="2.30.42.10">
    <property type="match status" value="1"/>
</dbReference>
<evidence type="ECO:0000256" key="3">
    <source>
        <dbReference type="ARBA" id="ARBA00022801"/>
    </source>
</evidence>
<feature type="compositionally biased region" description="Basic and acidic residues" evidence="5">
    <location>
        <begin position="1"/>
        <end position="33"/>
    </location>
</feature>
<dbReference type="InterPro" id="IPR001478">
    <property type="entry name" value="PDZ"/>
</dbReference>
<dbReference type="Proteomes" id="UP001084197">
    <property type="component" value="Unassembled WGS sequence"/>
</dbReference>
<keyword evidence="2 8" id="KW-0645">Protease</keyword>
<feature type="compositionally biased region" description="Polar residues" evidence="5">
    <location>
        <begin position="34"/>
        <end position="51"/>
    </location>
</feature>
<feature type="region of interest" description="Disordered" evidence="5">
    <location>
        <begin position="1"/>
        <end position="51"/>
    </location>
</feature>
<dbReference type="InterPro" id="IPR001940">
    <property type="entry name" value="Peptidase_S1C"/>
</dbReference>
<dbReference type="SUPFAM" id="SSF50156">
    <property type="entry name" value="PDZ domain-like"/>
    <property type="match status" value="1"/>
</dbReference>
<comment type="caution">
    <text evidence="8">The sequence shown here is derived from an EMBL/GenBank/DDBJ whole genome shotgun (WGS) entry which is preliminary data.</text>
</comment>
<comment type="similarity">
    <text evidence="1">Belongs to the peptidase S1C family.</text>
</comment>
<accession>A0A9J6RAZ3</accession>
<evidence type="ECO:0000259" key="7">
    <source>
        <dbReference type="PROSITE" id="PS50106"/>
    </source>
</evidence>
<dbReference type="Gene3D" id="2.40.10.10">
    <property type="entry name" value="Trypsin-like serine proteases"/>
    <property type="match status" value="2"/>
</dbReference>
<dbReference type="Pfam" id="PF13365">
    <property type="entry name" value="Trypsin_2"/>
    <property type="match status" value="1"/>
</dbReference>
<reference evidence="8" key="1">
    <citation type="submission" date="2022-11" db="EMBL/GenBank/DDBJ databases">
        <title>WGS of Natronobacillus azotifigens 24KS-1, an anaerobic diazotrophic haloalkaliphile from soda-rich habitats.</title>
        <authorList>
            <person name="Sorokin D.Y."/>
            <person name="Merkel A.Y."/>
        </authorList>
    </citation>
    <scope>NUCLEOTIDE SEQUENCE</scope>
    <source>
        <strain evidence="8">24KS-1</strain>
    </source>
</reference>
<keyword evidence="4" id="KW-0720">Serine protease</keyword>
<keyword evidence="6" id="KW-0472">Membrane</keyword>
<dbReference type="PRINTS" id="PR00834">
    <property type="entry name" value="PROTEASES2C"/>
</dbReference>
<dbReference type="InterPro" id="IPR036034">
    <property type="entry name" value="PDZ_sf"/>
</dbReference>
<dbReference type="AlphaFoldDB" id="A0A9J6RAZ3"/>
<evidence type="ECO:0000256" key="5">
    <source>
        <dbReference type="SAM" id="MobiDB-lite"/>
    </source>
</evidence>
<dbReference type="GO" id="GO:0006508">
    <property type="term" value="P:proteolysis"/>
    <property type="evidence" value="ECO:0007669"/>
    <property type="project" value="UniProtKB-KW"/>
</dbReference>
<dbReference type="PANTHER" id="PTHR43343">
    <property type="entry name" value="PEPTIDASE S12"/>
    <property type="match status" value="1"/>
</dbReference>
<keyword evidence="3" id="KW-0378">Hydrolase</keyword>
<dbReference type="GO" id="GO:0004252">
    <property type="term" value="F:serine-type endopeptidase activity"/>
    <property type="evidence" value="ECO:0007669"/>
    <property type="project" value="InterPro"/>
</dbReference>
<dbReference type="Pfam" id="PF13180">
    <property type="entry name" value="PDZ_2"/>
    <property type="match status" value="1"/>
</dbReference>
<dbReference type="RefSeq" id="WP_268779480.1">
    <property type="nucleotide sequence ID" value="NZ_JAPRAT010000008.1"/>
</dbReference>
<dbReference type="PROSITE" id="PS50106">
    <property type="entry name" value="PDZ"/>
    <property type="match status" value="1"/>
</dbReference>
<sequence length="435" mass="46587">MSEYNHRDIDSEQKDQDLTEQDIDKQTDFKEQVEQSSFTDENNIKETNQPPKSQNLWSIWLSGITGGLTVAVIGFLLLFTGIIPLDVNHTDQGNGGEAMEATAQQIIQTATGDDNVSTQMLSDVSGAVVGISNIRSFDLWSDNTASGSGSGVIYKVDEENAYVITNHHVIEDAEEIEVILANGEQVRARLLGSDELTDLAVLAIDPEHVDTVATLGSSSDLVIGETAIAIGNPLGLEFAGTVTKGIISGLDRSLEVDRSGDGSADWTIDVIQTDAAINPGNSGGALINQQGEVIGINSMKIATHAVEGIGFAIPIDEALPIIEQLEANGQISRPLLGISAVDLSTVPERNLRETLNLDTDVTDGIVIADVHSGSGADEAGLQRYDVVTEINGESISSMLNLRRYLYTETDIGETITITYYRDGVEQQTDLTLQGE</sequence>
<evidence type="ECO:0000256" key="6">
    <source>
        <dbReference type="SAM" id="Phobius"/>
    </source>
</evidence>
<dbReference type="PANTHER" id="PTHR43343:SF3">
    <property type="entry name" value="PROTEASE DO-LIKE 8, CHLOROPLASTIC"/>
    <property type="match status" value="1"/>
</dbReference>